<gene>
    <name evidence="1" type="ORF">SNE25_02670</name>
</gene>
<dbReference type="RefSeq" id="WP_321563545.1">
    <property type="nucleotide sequence ID" value="NZ_CP139558.1"/>
</dbReference>
<proteinExistence type="predicted"/>
<accession>A0ABZ0TMM7</accession>
<dbReference type="Proteomes" id="UP001324380">
    <property type="component" value="Chromosome"/>
</dbReference>
<protein>
    <submittedName>
        <fullName evidence="1">Uncharacterized protein</fullName>
    </submittedName>
</protein>
<organism evidence="1 2">
    <name type="scientific">Mucilaginibacter sabulilitoris</name>
    <dbReference type="NCBI Taxonomy" id="1173583"/>
    <lineage>
        <taxon>Bacteria</taxon>
        <taxon>Pseudomonadati</taxon>
        <taxon>Bacteroidota</taxon>
        <taxon>Sphingobacteriia</taxon>
        <taxon>Sphingobacteriales</taxon>
        <taxon>Sphingobacteriaceae</taxon>
        <taxon>Mucilaginibacter</taxon>
    </lineage>
</organism>
<evidence type="ECO:0000313" key="2">
    <source>
        <dbReference type="Proteomes" id="UP001324380"/>
    </source>
</evidence>
<name>A0ABZ0TMM7_9SPHI</name>
<sequence>MILSLPIYRLIKNLCSYFNRTSNTYEVVDDETIVINSGSLSGLILEFHYNICQVKIGRRLNLCLDIDRNTSVDLLMHILINHNIIKEADIPPAP</sequence>
<dbReference type="EMBL" id="CP139558">
    <property type="protein sequence ID" value="WPU94424.1"/>
    <property type="molecule type" value="Genomic_DNA"/>
</dbReference>
<evidence type="ECO:0000313" key="1">
    <source>
        <dbReference type="EMBL" id="WPU94424.1"/>
    </source>
</evidence>
<reference evidence="1 2" key="1">
    <citation type="submission" date="2023-11" db="EMBL/GenBank/DDBJ databases">
        <title>Analysis of the Genomes of Mucilaginibacter gossypii cycad 4 and M. sabulilitoris SNA2: microbes with the potential for plant growth promotion.</title>
        <authorList>
            <person name="Hirsch A.M."/>
            <person name="Humm E."/>
            <person name="Rubbi M."/>
            <person name="Del Vecchio G."/>
            <person name="Ha S.M."/>
            <person name="Pellegrini M."/>
            <person name="Gunsalus R.P."/>
        </authorList>
    </citation>
    <scope>NUCLEOTIDE SEQUENCE [LARGE SCALE GENOMIC DNA]</scope>
    <source>
        <strain evidence="1 2">SNA2</strain>
    </source>
</reference>
<keyword evidence="2" id="KW-1185">Reference proteome</keyword>